<evidence type="ECO:0000256" key="3">
    <source>
        <dbReference type="ARBA" id="ARBA00022490"/>
    </source>
</evidence>
<dbReference type="PANTHER" id="PTHR22878">
    <property type="entry name" value="DYNEIN HEAVY CHAIN 6, AXONEMAL-LIKE-RELATED"/>
    <property type="match status" value="1"/>
</dbReference>
<keyword evidence="12" id="KW-0206">Cytoskeleton</keyword>
<dbReference type="Gene3D" id="3.40.50.300">
    <property type="entry name" value="P-loop containing nucleotide triphosphate hydrolases"/>
    <property type="match status" value="2"/>
</dbReference>
<dbReference type="Pfam" id="PF12774">
    <property type="entry name" value="AAA_6"/>
    <property type="match status" value="2"/>
</dbReference>
<evidence type="ECO:0000256" key="1">
    <source>
        <dbReference type="ARBA" id="ARBA00004430"/>
    </source>
</evidence>
<comment type="similarity">
    <text evidence="2">Belongs to the dynein heavy chain family.</text>
</comment>
<keyword evidence="13" id="KW-0966">Cell projection</keyword>
<dbReference type="GO" id="GO:0005874">
    <property type="term" value="C:microtubule"/>
    <property type="evidence" value="ECO:0007669"/>
    <property type="project" value="UniProtKB-KW"/>
</dbReference>
<dbReference type="FunFam" id="1.20.140.100:FF:000001">
    <property type="entry name" value="dynein heavy chain 17, axonemal"/>
    <property type="match status" value="1"/>
</dbReference>
<evidence type="ECO:0000256" key="8">
    <source>
        <dbReference type="ARBA" id="ARBA00023017"/>
    </source>
</evidence>
<evidence type="ECO:0000256" key="9">
    <source>
        <dbReference type="ARBA" id="ARBA00023054"/>
    </source>
</evidence>
<feature type="domain" description="Dynein heavy chain linker" evidence="16">
    <location>
        <begin position="869"/>
        <end position="1273"/>
    </location>
</feature>
<keyword evidence="11" id="KW-0505">Motor protein</keyword>
<dbReference type="FunFam" id="1.10.287.2620:FF:000002">
    <property type="entry name" value="Dynein heavy chain 2, axonemal"/>
    <property type="match status" value="1"/>
</dbReference>
<dbReference type="InterPro" id="IPR013602">
    <property type="entry name" value="Dynein_heavy_linker"/>
</dbReference>
<dbReference type="Gene3D" id="3.20.180.20">
    <property type="entry name" value="Dynein heavy chain, N-terminal domain 2"/>
    <property type="match status" value="1"/>
</dbReference>
<name>A0A8S4G8C3_PLUXY</name>
<keyword evidence="6" id="KW-0547">Nucleotide-binding</keyword>
<evidence type="ECO:0000256" key="12">
    <source>
        <dbReference type="ARBA" id="ARBA00023212"/>
    </source>
</evidence>
<dbReference type="FunFam" id="1.20.58.1120:FF:000001">
    <property type="entry name" value="dynein heavy chain 2, axonemal"/>
    <property type="match status" value="1"/>
</dbReference>
<dbReference type="FunFam" id="3.40.50.300:FF:000044">
    <property type="entry name" value="Dynein heavy chain 5, axonemal"/>
    <property type="match status" value="1"/>
</dbReference>
<dbReference type="GO" id="GO:0005524">
    <property type="term" value="F:ATP binding"/>
    <property type="evidence" value="ECO:0007669"/>
    <property type="project" value="UniProtKB-KW"/>
</dbReference>
<comment type="caution">
    <text evidence="18">The sequence shown here is derived from an EMBL/GenBank/DDBJ whole genome shotgun (WGS) entry which is preliminary data.</text>
</comment>
<dbReference type="InterPro" id="IPR042228">
    <property type="entry name" value="Dynein_linker_3"/>
</dbReference>
<evidence type="ECO:0000256" key="7">
    <source>
        <dbReference type="ARBA" id="ARBA00022840"/>
    </source>
</evidence>
<keyword evidence="10" id="KW-0969">Cilium</keyword>
<evidence type="ECO:0000313" key="19">
    <source>
        <dbReference type="Proteomes" id="UP000653454"/>
    </source>
</evidence>
<feature type="coiled-coil region" evidence="14">
    <location>
        <begin position="1321"/>
        <end position="1348"/>
    </location>
</feature>
<feature type="domain" description="Dynein heavy chain tail" evidence="15">
    <location>
        <begin position="208"/>
        <end position="305"/>
    </location>
</feature>
<keyword evidence="4" id="KW-0493">Microtubule</keyword>
<dbReference type="EMBL" id="CAJHNJ030000169">
    <property type="protein sequence ID" value="CAG9136916.1"/>
    <property type="molecule type" value="Genomic_DNA"/>
</dbReference>
<dbReference type="GO" id="GO:0030286">
    <property type="term" value="C:dynein complex"/>
    <property type="evidence" value="ECO:0007669"/>
    <property type="project" value="UniProtKB-KW"/>
</dbReference>
<dbReference type="Proteomes" id="UP000653454">
    <property type="component" value="Unassembled WGS sequence"/>
</dbReference>
<evidence type="ECO:0000313" key="18">
    <source>
        <dbReference type="EMBL" id="CAG9136916.1"/>
    </source>
</evidence>
<keyword evidence="19" id="KW-1185">Reference proteome</keyword>
<evidence type="ECO:0000259" key="15">
    <source>
        <dbReference type="Pfam" id="PF08385"/>
    </source>
</evidence>
<protein>
    <submittedName>
        <fullName evidence="18">(diamondback moth) hypothetical protein</fullName>
    </submittedName>
</protein>
<dbReference type="GO" id="GO:0005930">
    <property type="term" value="C:axoneme"/>
    <property type="evidence" value="ECO:0007669"/>
    <property type="project" value="UniProtKB-SubCell"/>
</dbReference>
<keyword evidence="5" id="KW-0677">Repeat</keyword>
<keyword evidence="8" id="KW-0243">Dynein</keyword>
<keyword evidence="9 14" id="KW-0175">Coiled coil</keyword>
<feature type="coiled-coil region" evidence="14">
    <location>
        <begin position="1386"/>
        <end position="1413"/>
    </location>
</feature>
<dbReference type="InterPro" id="IPR035699">
    <property type="entry name" value="AAA_6"/>
</dbReference>
<reference evidence="18" key="1">
    <citation type="submission" date="2020-11" db="EMBL/GenBank/DDBJ databases">
        <authorList>
            <person name="Whiteford S."/>
        </authorList>
    </citation>
    <scope>NUCLEOTIDE SEQUENCE</scope>
</reference>
<dbReference type="GO" id="GO:0045505">
    <property type="term" value="F:dynein intermediate chain binding"/>
    <property type="evidence" value="ECO:0007669"/>
    <property type="project" value="InterPro"/>
</dbReference>
<keyword evidence="7" id="KW-0067">ATP-binding</keyword>
<evidence type="ECO:0000256" key="11">
    <source>
        <dbReference type="ARBA" id="ARBA00023175"/>
    </source>
</evidence>
<dbReference type="InterPro" id="IPR013594">
    <property type="entry name" value="Dynein_heavy_tail"/>
</dbReference>
<dbReference type="Pfam" id="PF08393">
    <property type="entry name" value="DHC_N2"/>
    <property type="match status" value="1"/>
</dbReference>
<evidence type="ECO:0000256" key="10">
    <source>
        <dbReference type="ARBA" id="ARBA00023069"/>
    </source>
</evidence>
<accession>A0A8S4G8C3</accession>
<dbReference type="InterPro" id="IPR027417">
    <property type="entry name" value="P-loop_NTPase"/>
</dbReference>
<gene>
    <name evidence="18" type="ORF">PLXY2_LOCUS15165</name>
</gene>
<dbReference type="Gene3D" id="1.20.58.1120">
    <property type="match status" value="2"/>
</dbReference>
<dbReference type="InterPro" id="IPR026983">
    <property type="entry name" value="DHC"/>
</dbReference>
<feature type="domain" description="Dynein heavy chain hydrolytic ATP-binding dynein motor region" evidence="17">
    <location>
        <begin position="1660"/>
        <end position="1811"/>
    </location>
</feature>
<proteinExistence type="inferred from homology"/>
<dbReference type="GO" id="GO:0007018">
    <property type="term" value="P:microtubule-based movement"/>
    <property type="evidence" value="ECO:0007669"/>
    <property type="project" value="InterPro"/>
</dbReference>
<dbReference type="Gene3D" id="1.10.8.710">
    <property type="match status" value="1"/>
</dbReference>
<dbReference type="InterPro" id="IPR042222">
    <property type="entry name" value="Dynein_2_N"/>
</dbReference>
<evidence type="ECO:0000259" key="17">
    <source>
        <dbReference type="Pfam" id="PF12774"/>
    </source>
</evidence>
<dbReference type="Gene3D" id="1.10.287.2620">
    <property type="match status" value="1"/>
</dbReference>
<dbReference type="FunFam" id="3.20.180.20:FF:000001">
    <property type="entry name" value="Dynein axonemal heavy chain 5"/>
    <property type="match status" value="1"/>
</dbReference>
<evidence type="ECO:0000256" key="5">
    <source>
        <dbReference type="ARBA" id="ARBA00022737"/>
    </source>
</evidence>
<evidence type="ECO:0000256" key="2">
    <source>
        <dbReference type="ARBA" id="ARBA00008887"/>
    </source>
</evidence>
<evidence type="ECO:0000256" key="13">
    <source>
        <dbReference type="ARBA" id="ARBA00023273"/>
    </source>
</evidence>
<dbReference type="Gene3D" id="1.20.140.100">
    <property type="entry name" value="Dynein heavy chain, N-terminal domain 2"/>
    <property type="match status" value="1"/>
</dbReference>
<dbReference type="Pfam" id="PF08385">
    <property type="entry name" value="DHC_N1"/>
    <property type="match status" value="1"/>
</dbReference>
<evidence type="ECO:0000256" key="14">
    <source>
        <dbReference type="SAM" id="Coils"/>
    </source>
</evidence>
<comment type="subcellular location">
    <subcellularLocation>
        <location evidence="1">Cytoplasm</location>
        <location evidence="1">Cytoskeleton</location>
        <location evidence="1">Cilium axoneme</location>
    </subcellularLocation>
</comment>
<dbReference type="GO" id="GO:0051959">
    <property type="term" value="F:dynein light intermediate chain binding"/>
    <property type="evidence" value="ECO:0007669"/>
    <property type="project" value="InterPro"/>
</dbReference>
<organism evidence="18 19">
    <name type="scientific">Plutella xylostella</name>
    <name type="common">Diamondback moth</name>
    <name type="synonym">Plutella maculipennis</name>
    <dbReference type="NCBI Taxonomy" id="51655"/>
    <lineage>
        <taxon>Eukaryota</taxon>
        <taxon>Metazoa</taxon>
        <taxon>Ecdysozoa</taxon>
        <taxon>Arthropoda</taxon>
        <taxon>Hexapoda</taxon>
        <taxon>Insecta</taxon>
        <taxon>Pterygota</taxon>
        <taxon>Neoptera</taxon>
        <taxon>Endopterygota</taxon>
        <taxon>Lepidoptera</taxon>
        <taxon>Glossata</taxon>
        <taxon>Ditrysia</taxon>
        <taxon>Yponomeutoidea</taxon>
        <taxon>Plutellidae</taxon>
        <taxon>Plutella</taxon>
    </lineage>
</organism>
<dbReference type="InterPro" id="IPR043157">
    <property type="entry name" value="Dynein_AAA1S"/>
</dbReference>
<dbReference type="PANTHER" id="PTHR22878:SF63">
    <property type="entry name" value="DYNEIN AXONEMAL HEAVY CHAIN 10"/>
    <property type="match status" value="1"/>
</dbReference>
<feature type="domain" description="Dynein heavy chain hydrolytic ATP-binding dynein motor region" evidence="17">
    <location>
        <begin position="1475"/>
        <end position="1598"/>
    </location>
</feature>
<dbReference type="SUPFAM" id="SSF52540">
    <property type="entry name" value="P-loop containing nucleoside triphosphate hydrolases"/>
    <property type="match status" value="1"/>
</dbReference>
<keyword evidence="3" id="KW-0963">Cytoplasm</keyword>
<evidence type="ECO:0000259" key="16">
    <source>
        <dbReference type="Pfam" id="PF08393"/>
    </source>
</evidence>
<sequence>MTLRLPLALPGAPQNGGIFVWKSKERQCVFTFSSDAQYLLSTVLSERLEEKDVPELNDCEQKKEAFLQYKRISKVMKEYEDSKYKVWVDGASLLVDSMMKKNVLHVQFTTPPEPSPPGRAGMQLTGAGAALVKKRLSQTSLHPADIVQREIADKRKRDKALMMMRIPGQHYENVRSPSSVSLLAKEGLLDVTWRDLTVNKLVQEYELEFQPNYEKLIFQVIYEAELLEQLGFDLPSNIRNVAMQKDRIYYELESLTEVIARYNKIASSLSQSETTLMKKHLLEMERHILPGLTRIPWTALGIKDYIKDINKGVNSLEAVYQQLKMVEKDIRFLVDQIERFDLYPVVKPQDYVDPDSGEPDDTWLYPCKTYFAELAAERLSRSALLARMYSSILATLLKLEHLMLGGSSGRAPGMAAYYSHEETTLFHALIRFTLENLQQFQAQLGGTAALFQVDATLAPPDVAARPAARELCNIVTHDVKHFLNRLLENLQQFQAQLGGSAALFQVDATLAPPDVAARPAARELCNIVTHDVKHFLNRLTVFPRWMKGTCLACPPQRISEATGNEYFTFSYFEDVLRVMAINDITVLIQDTIYRLTQDINTYVQKWQKYQHLWAYDKNLSCEKYVQKYDQITKYDEKFFFFEDIIEDLNEHVKFVDIGAVRVNLREIIKQIQGHALEWKTILGECIVNKTRASMQELRNEIDSLRHDMNINIKGLEDFKLVMATIALVQRATVAAEVRYRHMQEVFNMLRHHGIEVSDEDIEFANSLEAAWGKIYQTSLFRGRTLEQTKDKFSKLNVIEIADFLREIDEFVERFDTAGPGTVGEDMDRGLLLMEEYLKQFDEIEARKKVLQAAEQLFDNPLADFSTFNRAKSDFLAMDQVYKIYKAQRNAREVWARTLWVNLNPQALVDGIEQFFKEFRKLPKVIRQTPTGVMLDMKLKQFKSVVPLMVSLKNEAMRERHWKILMEKTGKEFDMSAERFTLENMFSMELHKYQDVAEEIVNHAIKELAIERGVKDIQDTWAAINFTVAVHSRKGSDRGFTLAPCDDIMTKLDDDCMSLQSMAASQFIGPFFPVVQKWEQTLSLISEVIEEWLSTQRKWLYLEGIFVGSDIRTQLPDAAKKFDDIDRSFRKIMADTAKRLNVVDCCTIPGRLDEFIHLGIGLQKCQKSLNDYLDTKRRVFPRFFFISTDELLSILGSSECSCVQDHMIKMFDNIKALDLYVDHNNRPVAAKMISAEGEVMEFRNVVYTEGRVEDWMNLVLIEMRNTNRFITKKAIFYYGRNWKVPRTEWILEYQGMVCLAANGVWWTAETEEALSRSSAGDARAVKTHLQNLNEQLDALVVKVRQATLTSLAEVDEYQASRVVEERGGVWWTAETEEALSRSSARDARAVKTHLQNLNEQLDALVVKVRQELSANDRLKFRTITTIDVHARDIIEEFVRDNVTDAAQFPWESQLRFYWLKSRDGLWVKQCTGIFEYGYEYMGLNGRLVITPLTDRIYLTLTQALTMQLGGAPAGPAGTGKTETVKDLAKALGLLCIVTNCGEGIDQVAVGRNLGGLCQCGAWGCFDEFNRIHVSALSVVSAQLQCIRHALLAKRTVFTFNRIHVSALSVVSAQLQCIRHALLAKRTVFTFNRIHVSALSVVSAQLQCIRHALLAKRTVFTFNRIHVSALSVVSAQLQCIRHALLAKRTVFTFEGQEIVLDNKVGIFITMNPGYAGRTELPESVKALFRPAVCIMPDLRQICVISLFSDGFLTAKVLAKKMTVLYSFAKQQLSQQSHYDWGLRALTAVLRAAGRLRREGSGEEAELLMRALSALLVRARAATATLQQSHYDYDWGLRARGQRRGGRAAYEGS</sequence>
<evidence type="ECO:0000256" key="4">
    <source>
        <dbReference type="ARBA" id="ARBA00022701"/>
    </source>
</evidence>
<evidence type="ECO:0000256" key="6">
    <source>
        <dbReference type="ARBA" id="ARBA00022741"/>
    </source>
</evidence>